<dbReference type="EMBL" id="LSEF01000123">
    <property type="protein sequence ID" value="OAF06267.1"/>
    <property type="molecule type" value="Genomic_DNA"/>
</dbReference>
<sequence length="471" mass="50680">MRFAIGCPDAAISAISGFKAIVEATVTTSSRFLAIFVTLGSLLLPLPGAHAEDIPFSKQAFSVLPSHQGHFADIVTVAGRSRTIFLWGVGAEDEDSTTQYAPQVRFRGEFSKQCDYAFDKIGRMLATRSAGLADIVMLRVYLTDARNVGDLSKCIDQRFVDLPRPTLTIANISQLAHAGMMIEIEATAAIANADSDNTFSIFRNKETLGKWNVGATEVLEVSGRDSTTYVSGLHAAQGAASQGLPVAMFPQDFVSQCAYVQKKMKTEMLALGGTNDNVVRSTTFVTGDVRQPDSAKCRAQLPKEDKVRVPGTLLNVPQLSALGETFTYDIIAMMTDPGDGRSFARKNRADETNPGVAATVTVSGPRRTLFLSGLGAPAEDGAVQFLGDFQGQCRASMRKVETLLSTQNAKLADVAKMLVFVTDSRYFADYGRCMADVFGTGIQPAQTFVNVARLPTSDMLFQVDVTAVTAQ</sequence>
<dbReference type="CDD" id="cd00448">
    <property type="entry name" value="YjgF_YER057c_UK114_family"/>
    <property type="match status" value="2"/>
</dbReference>
<organism evidence="1 2">
    <name type="scientific">Bradyrhizobium neotropicale</name>
    <dbReference type="NCBI Taxonomy" id="1497615"/>
    <lineage>
        <taxon>Bacteria</taxon>
        <taxon>Pseudomonadati</taxon>
        <taxon>Pseudomonadota</taxon>
        <taxon>Alphaproteobacteria</taxon>
        <taxon>Hyphomicrobiales</taxon>
        <taxon>Nitrobacteraceae</taxon>
        <taxon>Bradyrhizobium</taxon>
    </lineage>
</organism>
<keyword evidence="2" id="KW-1185">Reference proteome</keyword>
<protein>
    <submittedName>
        <fullName evidence="1">Uncharacterized protein</fullName>
    </submittedName>
</protein>
<dbReference type="Gene3D" id="3.30.1330.40">
    <property type="entry name" value="RutC-like"/>
    <property type="match status" value="2"/>
</dbReference>
<dbReference type="InterPro" id="IPR006175">
    <property type="entry name" value="YjgF/YER057c/UK114"/>
</dbReference>
<dbReference type="PANTHER" id="PTHR43857">
    <property type="entry name" value="BLR7761 PROTEIN"/>
    <property type="match status" value="1"/>
</dbReference>
<dbReference type="Pfam" id="PF01042">
    <property type="entry name" value="Ribonuc_L-PSP"/>
    <property type="match status" value="2"/>
</dbReference>
<evidence type="ECO:0000313" key="2">
    <source>
        <dbReference type="Proteomes" id="UP000077173"/>
    </source>
</evidence>
<dbReference type="SUPFAM" id="SSF55298">
    <property type="entry name" value="YjgF-like"/>
    <property type="match status" value="2"/>
</dbReference>
<reference evidence="1 2" key="1">
    <citation type="submission" date="2016-02" db="EMBL/GenBank/DDBJ databases">
        <title>Draft genome sequence of the strain BR 10247T Bradyrhizobium neotropicale isolated from nodules of Centrolobium paraense.</title>
        <authorList>
            <person name="Simoes-Araujo J.L."/>
            <person name="Barauna A.C."/>
            <person name="Silva K."/>
            <person name="Zilli J.E."/>
        </authorList>
    </citation>
    <scope>NUCLEOTIDE SEQUENCE [LARGE SCALE GENOMIC DNA]</scope>
    <source>
        <strain evidence="1 2">BR 10247</strain>
    </source>
</reference>
<dbReference type="AlphaFoldDB" id="A0A176YKR0"/>
<evidence type="ECO:0000313" key="1">
    <source>
        <dbReference type="EMBL" id="OAF06267.1"/>
    </source>
</evidence>
<accession>A0A176YKR0</accession>
<name>A0A176YKR0_9BRAD</name>
<comment type="caution">
    <text evidence="1">The sequence shown here is derived from an EMBL/GenBank/DDBJ whole genome shotgun (WGS) entry which is preliminary data.</text>
</comment>
<proteinExistence type="predicted"/>
<dbReference type="Proteomes" id="UP000077173">
    <property type="component" value="Unassembled WGS sequence"/>
</dbReference>
<dbReference type="PANTHER" id="PTHR43857:SF1">
    <property type="entry name" value="YJGH FAMILY PROTEIN"/>
    <property type="match status" value="1"/>
</dbReference>
<dbReference type="InterPro" id="IPR035959">
    <property type="entry name" value="RutC-like_sf"/>
</dbReference>
<gene>
    <name evidence="1" type="ORF">AXW67_32435</name>
</gene>
<dbReference type="GeneID" id="32582278"/>